<evidence type="ECO:0000256" key="1">
    <source>
        <dbReference type="ARBA" id="ARBA00022490"/>
    </source>
</evidence>
<evidence type="ECO:0000313" key="12">
    <source>
        <dbReference type="EMBL" id="KKN95529.1"/>
    </source>
</evidence>
<dbReference type="SUPFAM" id="SSF53335">
    <property type="entry name" value="S-adenosyl-L-methionine-dependent methyltransferases"/>
    <property type="match status" value="1"/>
</dbReference>
<comment type="caution">
    <text evidence="12">The sequence shown here is derived from an EMBL/GenBank/DDBJ whole genome shotgun (WGS) entry which is preliminary data.</text>
</comment>
<evidence type="ECO:0000256" key="2">
    <source>
        <dbReference type="ARBA" id="ARBA00022603"/>
    </source>
</evidence>
<evidence type="ECO:0000256" key="8">
    <source>
        <dbReference type="ARBA" id="ARBA00023002"/>
    </source>
</evidence>
<dbReference type="PANTHER" id="PTHR13847:SF283">
    <property type="entry name" value="TRNA 5-METHYLAMINOMETHYL-2-THIOURIDINE BIOSYNTHESIS BIFUNCTIONAL PROTEIN MNMC"/>
    <property type="match status" value="1"/>
</dbReference>
<dbReference type="NCBIfam" id="NF033855">
    <property type="entry name" value="tRNA_MNMC2"/>
    <property type="match status" value="1"/>
</dbReference>
<keyword evidence="8" id="KW-0560">Oxidoreductase</keyword>
<dbReference type="InterPro" id="IPR017610">
    <property type="entry name" value="tRNA_S-uridine_synth_MnmC_C"/>
</dbReference>
<dbReference type="Gene3D" id="3.30.9.10">
    <property type="entry name" value="D-Amino Acid Oxidase, subunit A, domain 2"/>
    <property type="match status" value="1"/>
</dbReference>
<reference evidence="12" key="1">
    <citation type="journal article" date="2015" name="Nature">
        <title>Complex archaea that bridge the gap between prokaryotes and eukaryotes.</title>
        <authorList>
            <person name="Spang A."/>
            <person name="Saw J.H."/>
            <person name="Jorgensen S.L."/>
            <person name="Zaremba-Niedzwiedzka K."/>
            <person name="Martijn J."/>
            <person name="Lind A.E."/>
            <person name="van Eijk R."/>
            <person name="Schleper C."/>
            <person name="Guy L."/>
            <person name="Ettema T.J."/>
        </authorList>
    </citation>
    <scope>NUCLEOTIDE SEQUENCE</scope>
</reference>
<dbReference type="Gene3D" id="3.40.50.150">
    <property type="entry name" value="Vaccinia Virus protein VP39"/>
    <property type="match status" value="1"/>
</dbReference>
<dbReference type="InterPro" id="IPR029063">
    <property type="entry name" value="SAM-dependent_MTases_sf"/>
</dbReference>
<keyword evidence="2" id="KW-0489">Methyltransferase</keyword>
<dbReference type="GO" id="GO:0005737">
    <property type="term" value="C:cytoplasm"/>
    <property type="evidence" value="ECO:0007669"/>
    <property type="project" value="TreeGrafter"/>
</dbReference>
<evidence type="ECO:0000256" key="7">
    <source>
        <dbReference type="ARBA" id="ARBA00022827"/>
    </source>
</evidence>
<dbReference type="Pfam" id="PF05430">
    <property type="entry name" value="Methyltransf_30"/>
    <property type="match status" value="1"/>
</dbReference>
<keyword evidence="4" id="KW-0808">Transferase</keyword>
<dbReference type="InterPro" id="IPR047785">
    <property type="entry name" value="tRNA_MNMC2"/>
</dbReference>
<keyword evidence="6" id="KW-0819">tRNA processing</keyword>
<evidence type="ECO:0008006" key="13">
    <source>
        <dbReference type="Google" id="ProtNLM"/>
    </source>
</evidence>
<dbReference type="InterPro" id="IPR036188">
    <property type="entry name" value="FAD/NAD-bd_sf"/>
</dbReference>
<dbReference type="NCBIfam" id="TIGR03197">
    <property type="entry name" value="MnmC_Cterm"/>
    <property type="match status" value="1"/>
</dbReference>
<dbReference type="AlphaFoldDB" id="A0A0F9UUV5"/>
<evidence type="ECO:0000259" key="11">
    <source>
        <dbReference type="Pfam" id="PF05430"/>
    </source>
</evidence>
<keyword evidence="5" id="KW-0949">S-adenosyl-L-methionine</keyword>
<dbReference type="Gene3D" id="3.50.50.60">
    <property type="entry name" value="FAD/NAD(P)-binding domain"/>
    <property type="match status" value="1"/>
</dbReference>
<dbReference type="NCBIfam" id="NF002481">
    <property type="entry name" value="PRK01747.1-2"/>
    <property type="match status" value="1"/>
</dbReference>
<evidence type="ECO:0000256" key="6">
    <source>
        <dbReference type="ARBA" id="ARBA00022694"/>
    </source>
</evidence>
<dbReference type="Pfam" id="PF01266">
    <property type="entry name" value="DAO"/>
    <property type="match status" value="1"/>
</dbReference>
<evidence type="ECO:0000256" key="4">
    <source>
        <dbReference type="ARBA" id="ARBA00022679"/>
    </source>
</evidence>
<dbReference type="HAMAP" id="MF_01102">
    <property type="entry name" value="MnmC"/>
    <property type="match status" value="1"/>
</dbReference>
<evidence type="ECO:0000256" key="9">
    <source>
        <dbReference type="ARBA" id="ARBA00023268"/>
    </source>
</evidence>
<dbReference type="EMBL" id="LAZR01000070">
    <property type="protein sequence ID" value="KKN95529.1"/>
    <property type="molecule type" value="Genomic_DNA"/>
</dbReference>
<dbReference type="SUPFAM" id="SSF51905">
    <property type="entry name" value="FAD/NAD(P)-binding domain"/>
    <property type="match status" value="1"/>
</dbReference>
<dbReference type="InterPro" id="IPR023032">
    <property type="entry name" value="tRNA_MAMT_biosynth_bifunc_MnmC"/>
</dbReference>
<dbReference type="InterPro" id="IPR008471">
    <property type="entry name" value="MnmC-like_methylTransf"/>
</dbReference>
<dbReference type="GO" id="GO:0002098">
    <property type="term" value="P:tRNA wobble uridine modification"/>
    <property type="evidence" value="ECO:0007669"/>
    <property type="project" value="TreeGrafter"/>
</dbReference>
<gene>
    <name evidence="12" type="ORF">LCGC14_0177740</name>
</gene>
<sequence length="676" mass="74200">MTEPTSYSAELEWLAGGQPFSTQFADVYFSGDAGLDDARYIFLQNSQLSERWALLAPHAHFCIAETGFGTGLNFLAAWQLWDQVAPASAQLHFVSAEKYPLTAQDLHKALNLWPELAALAEQLEAQYSGLAPGWQHFSLANGRVTLTLLIGDLLDTLPQLDAKVDAWFLDGFAPAKNPHMWQPPLFRRMAELSKDNATVATSTCIDDVRSSLQTAGFSVRKVDGVDDKPAILCGERSNQPFAVVWQAPWFARPAPPARSERHALVIGGGLAGCSTAHALARRGWQVTLLERHAELAQEASGNPQGILYAKLSPHHPPLSRFIQGSYQYSLRLLHRELPQTENSWQACGVLQLAKNHKEAERQTQLAEQGYPRDFLYAVSAQQASKLAAVAVENGGLFFPTAGWVNPPALCRQLAHHALISTKPLVEAERLERVDGRWQVINQQGEILASAPVAIICCAHESARFAQSNHLPLKAIRGQITHLPVTTESRSLQTVLCADGYISPARQAQHHLGASFRFDRLDNQVSAEENLSNLDLLEALSPQLANSFADYRSQAADLQARAALRCTAPDYLPLIGPMADPALFVERYSVLAKDASQQPIAAAPWHEDLYVNAAHGSRGLISCPLGGELVAAWITGEPLPLPRDLAEAVHPSRFMLRHLIRGDRADRQKANNRLSPE</sequence>
<accession>A0A0F9UUV5</accession>
<keyword evidence="9" id="KW-0511">Multifunctional enzyme</keyword>
<dbReference type="GO" id="GO:0032259">
    <property type="term" value="P:methylation"/>
    <property type="evidence" value="ECO:0007669"/>
    <property type="project" value="UniProtKB-KW"/>
</dbReference>
<keyword evidence="7" id="KW-0274">FAD</keyword>
<evidence type="ECO:0000256" key="5">
    <source>
        <dbReference type="ARBA" id="ARBA00022691"/>
    </source>
</evidence>
<keyword evidence="1" id="KW-0963">Cytoplasm</keyword>
<feature type="domain" description="FAD dependent oxidoreductase" evidence="10">
    <location>
        <begin position="263"/>
        <end position="632"/>
    </location>
</feature>
<dbReference type="InterPro" id="IPR006076">
    <property type="entry name" value="FAD-dep_OxRdtase"/>
</dbReference>
<protein>
    <recommendedName>
        <fullName evidence="13">FAD dependent oxidoreductase domain-containing protein</fullName>
    </recommendedName>
</protein>
<name>A0A0F9UUV5_9ZZZZ</name>
<dbReference type="PANTHER" id="PTHR13847">
    <property type="entry name" value="SARCOSINE DEHYDROGENASE-RELATED"/>
    <property type="match status" value="1"/>
</dbReference>
<evidence type="ECO:0000259" key="10">
    <source>
        <dbReference type="Pfam" id="PF01266"/>
    </source>
</evidence>
<dbReference type="GO" id="GO:0004808">
    <property type="term" value="F:tRNA (5-methylaminomethyl-2-thiouridylate)(34)-methyltransferase activity"/>
    <property type="evidence" value="ECO:0007669"/>
    <property type="project" value="InterPro"/>
</dbReference>
<proteinExistence type="inferred from homology"/>
<evidence type="ECO:0000256" key="3">
    <source>
        <dbReference type="ARBA" id="ARBA00022630"/>
    </source>
</evidence>
<keyword evidence="3" id="KW-0285">Flavoprotein</keyword>
<feature type="domain" description="MnmC-like methyltransferase" evidence="11">
    <location>
        <begin position="114"/>
        <end position="235"/>
    </location>
</feature>
<dbReference type="GO" id="GO:0016645">
    <property type="term" value="F:oxidoreductase activity, acting on the CH-NH group of donors"/>
    <property type="evidence" value="ECO:0007669"/>
    <property type="project" value="InterPro"/>
</dbReference>
<organism evidence="12">
    <name type="scientific">marine sediment metagenome</name>
    <dbReference type="NCBI Taxonomy" id="412755"/>
    <lineage>
        <taxon>unclassified sequences</taxon>
        <taxon>metagenomes</taxon>
        <taxon>ecological metagenomes</taxon>
    </lineage>
</organism>